<dbReference type="InterPro" id="IPR010502">
    <property type="entry name" value="Carb-bd_dom_fam9"/>
</dbReference>
<dbReference type="AlphaFoldDB" id="A0A3D9ISA2"/>
<dbReference type="RefSeq" id="WP_181917933.1">
    <property type="nucleotide sequence ID" value="NZ_QRDZ01000023.1"/>
</dbReference>
<dbReference type="Gene3D" id="2.60.40.1190">
    <property type="match status" value="1"/>
</dbReference>
<gene>
    <name evidence="2" type="ORF">DFP98_12371</name>
</gene>
<dbReference type="GO" id="GO:0030246">
    <property type="term" value="F:carbohydrate binding"/>
    <property type="evidence" value="ECO:0007669"/>
    <property type="project" value="InterPro"/>
</dbReference>
<dbReference type="Pfam" id="PF06452">
    <property type="entry name" value="CBM9_1"/>
    <property type="match status" value="1"/>
</dbReference>
<dbReference type="CDD" id="cd09620">
    <property type="entry name" value="CBM9_like_3"/>
    <property type="match status" value="1"/>
</dbReference>
<protein>
    <submittedName>
        <fullName evidence="2">Carbohydrate binding protein with CBM9 domain</fullName>
    </submittedName>
</protein>
<comment type="caution">
    <text evidence="2">The sequence shown here is derived from an EMBL/GenBank/DDBJ whole genome shotgun (WGS) entry which is preliminary data.</text>
</comment>
<accession>A0A3D9ISA2</accession>
<evidence type="ECO:0000313" key="3">
    <source>
        <dbReference type="Proteomes" id="UP000256977"/>
    </source>
</evidence>
<evidence type="ECO:0000313" key="2">
    <source>
        <dbReference type="EMBL" id="RED64399.1"/>
    </source>
</evidence>
<dbReference type="GO" id="GO:0004553">
    <property type="term" value="F:hydrolase activity, hydrolyzing O-glycosyl compounds"/>
    <property type="evidence" value="ECO:0007669"/>
    <property type="project" value="InterPro"/>
</dbReference>
<dbReference type="GO" id="GO:0016052">
    <property type="term" value="P:carbohydrate catabolic process"/>
    <property type="evidence" value="ECO:0007669"/>
    <property type="project" value="InterPro"/>
</dbReference>
<evidence type="ECO:0000259" key="1">
    <source>
        <dbReference type="Pfam" id="PF06452"/>
    </source>
</evidence>
<keyword evidence="3" id="KW-1185">Reference proteome</keyword>
<dbReference type="Proteomes" id="UP000256977">
    <property type="component" value="Unassembled WGS sequence"/>
</dbReference>
<dbReference type="SUPFAM" id="SSF49344">
    <property type="entry name" value="CBD9-like"/>
    <property type="match status" value="1"/>
</dbReference>
<reference evidence="2 3" key="1">
    <citation type="submission" date="2018-07" db="EMBL/GenBank/DDBJ databases">
        <title>Genomic Encyclopedia of Type Strains, Phase III (KMG-III): the genomes of soil and plant-associated and newly described type strains.</title>
        <authorList>
            <person name="Whitman W."/>
        </authorList>
    </citation>
    <scope>NUCLEOTIDE SEQUENCE [LARGE SCALE GENOMIC DNA]</scope>
    <source>
        <strain evidence="2 3">CECT 7287</strain>
    </source>
</reference>
<dbReference type="EMBL" id="QRDZ01000023">
    <property type="protein sequence ID" value="RED64399.1"/>
    <property type="molecule type" value="Genomic_DNA"/>
</dbReference>
<organism evidence="2 3">
    <name type="scientific">Cohnella phaseoli</name>
    <dbReference type="NCBI Taxonomy" id="456490"/>
    <lineage>
        <taxon>Bacteria</taxon>
        <taxon>Bacillati</taxon>
        <taxon>Bacillota</taxon>
        <taxon>Bacilli</taxon>
        <taxon>Bacillales</taxon>
        <taxon>Paenibacillaceae</taxon>
        <taxon>Cohnella</taxon>
    </lineage>
</organism>
<proteinExistence type="predicted"/>
<name>A0A3D9ISA2_9BACL</name>
<sequence length="207" mass="24129">MSKLAEIPTYPCEYVNYTNEIWERIAAVSLVDVVTGGDVLESTHVKVCWDDNALYARFECVDTHVVSQYTNRKDPLWEQDVVEMFIDEEGKCRRYMELVVSPNGVLCDVMIDHDDENDPNSFKVGSEWEVQGFEQKIEAEGERRTYTFRLPFSNFSKAPQDGTQWRVNFFRIDDEPNGTRHYQAWSPTGAENYHISDRFGRLVFTRS</sequence>
<feature type="domain" description="Carbohydrate-binding" evidence="1">
    <location>
        <begin position="19"/>
        <end position="204"/>
    </location>
</feature>